<evidence type="ECO:0000313" key="2">
    <source>
        <dbReference type="Proteomes" id="UP000658225"/>
    </source>
</evidence>
<dbReference type="Proteomes" id="UP000658225">
    <property type="component" value="Unassembled WGS sequence"/>
</dbReference>
<evidence type="ECO:0008006" key="3">
    <source>
        <dbReference type="Google" id="ProtNLM"/>
    </source>
</evidence>
<protein>
    <recommendedName>
        <fullName evidence="3">DUF4288 domain-containing protein</fullName>
    </recommendedName>
</protein>
<evidence type="ECO:0000313" key="1">
    <source>
        <dbReference type="EMBL" id="MBE1555413.1"/>
    </source>
</evidence>
<reference evidence="1" key="1">
    <citation type="submission" date="2020-10" db="EMBL/GenBank/DDBJ databases">
        <title>Genomic Encyclopedia of Type Strains, Phase IV (KMG-IV): sequencing the most valuable type-strain genomes for metagenomic binning, comparative biology and taxonomic classification.</title>
        <authorList>
            <person name="Goeker M."/>
        </authorList>
    </citation>
    <scope>NUCLEOTIDE SEQUENCE</scope>
    <source>
        <strain evidence="1">DSM 13886</strain>
    </source>
</reference>
<dbReference type="Pfam" id="PF14119">
    <property type="entry name" value="DUF4288"/>
    <property type="match status" value="1"/>
</dbReference>
<proteinExistence type="predicted"/>
<dbReference type="RefSeq" id="WP_192599136.1">
    <property type="nucleotide sequence ID" value="NZ_JADBEL010000013.1"/>
</dbReference>
<gene>
    <name evidence="1" type="ORF">H4683_002518</name>
</gene>
<accession>A0A927MIU9</accession>
<dbReference type="AlphaFoldDB" id="A0A927MIU9"/>
<sequence length="111" mass="13085">MPIYSVKVLLESIVMPNTYPTEILFEETIRLVEVTEQDELDSKVRNYFVNNTYENAEGGQVTWSLMKILDTFEVMDEFKGDINFKEVYSRYLHFDKPITANEVIKLYSLDK</sequence>
<keyword evidence="2" id="KW-1185">Reference proteome</keyword>
<comment type="caution">
    <text evidence="1">The sequence shown here is derived from an EMBL/GenBank/DDBJ whole genome shotgun (WGS) entry which is preliminary data.</text>
</comment>
<name>A0A927MIU9_9BACL</name>
<organism evidence="1 2">
    <name type="scientific">Sporosarcina limicola</name>
    <dbReference type="NCBI Taxonomy" id="34101"/>
    <lineage>
        <taxon>Bacteria</taxon>
        <taxon>Bacillati</taxon>
        <taxon>Bacillota</taxon>
        <taxon>Bacilli</taxon>
        <taxon>Bacillales</taxon>
        <taxon>Caryophanaceae</taxon>
        <taxon>Sporosarcina</taxon>
    </lineage>
</organism>
<dbReference type="InterPro" id="IPR025630">
    <property type="entry name" value="DUF4288"/>
</dbReference>
<dbReference type="EMBL" id="JADBEL010000013">
    <property type="protein sequence ID" value="MBE1555413.1"/>
    <property type="molecule type" value="Genomic_DNA"/>
</dbReference>